<keyword evidence="2" id="KW-0819">tRNA processing</keyword>
<dbReference type="GO" id="GO:0030488">
    <property type="term" value="P:tRNA methylation"/>
    <property type="evidence" value="ECO:0007669"/>
    <property type="project" value="TreeGrafter"/>
</dbReference>
<reference evidence="7" key="1">
    <citation type="submission" date="2015-09" db="EMBL/GenBank/DDBJ databases">
        <title>De novo assembly of Pectinophora gossypiella (Pink Bollworm) gut transcriptome.</title>
        <authorList>
            <person name="Tassone E.E."/>
        </authorList>
    </citation>
    <scope>NUCLEOTIDE SEQUENCE</scope>
</reference>
<dbReference type="EMBL" id="GDQN01005949">
    <property type="protein sequence ID" value="JAT85105.1"/>
    <property type="molecule type" value="Transcribed_RNA"/>
</dbReference>
<dbReference type="InterPro" id="IPR011989">
    <property type="entry name" value="ARM-like"/>
</dbReference>
<evidence type="ECO:0000259" key="6">
    <source>
        <dbReference type="Pfam" id="PF25151"/>
    </source>
</evidence>
<dbReference type="InterPro" id="IPR056843">
    <property type="entry name" value="THADA-like_TPR"/>
</dbReference>
<proteinExistence type="inferred from homology"/>
<dbReference type="Pfam" id="PF25151">
    <property type="entry name" value="TPR_Trm732_C"/>
    <property type="match status" value="1"/>
</dbReference>
<dbReference type="GO" id="GO:0005829">
    <property type="term" value="C:cytosol"/>
    <property type="evidence" value="ECO:0007669"/>
    <property type="project" value="TreeGrafter"/>
</dbReference>
<evidence type="ECO:0000313" key="7">
    <source>
        <dbReference type="EMBL" id="JAT85105.1"/>
    </source>
</evidence>
<dbReference type="InterPro" id="IPR016024">
    <property type="entry name" value="ARM-type_fold"/>
</dbReference>
<accession>A0A1E1WDS0</accession>
<evidence type="ECO:0000256" key="1">
    <source>
        <dbReference type="ARBA" id="ARBA00010409"/>
    </source>
</evidence>
<dbReference type="Pfam" id="PF25150">
    <property type="entry name" value="TPR_Trm732"/>
    <property type="match status" value="1"/>
</dbReference>
<dbReference type="InterPro" id="IPR019442">
    <property type="entry name" value="THADA/TRM732_DUF2428"/>
</dbReference>
<sequence length="1323" mass="152505">VPELLQAIFGLLVQMAYEYSKYTFIVFKTMNSFKKVCGTDFQQCLLNQANIEKLLNLINHNWENPITGVRDLNKCVFKIVLSVIDDKMHDALLEEINGFYWNKAKYLMLAEIIKQWKRDITQLISHEDCIDGLISSLHKPGLVAAGADMYIAVLNKIDSQGEWSHYEVFVKPILEILNGPSQTAIGNFCNYWCLRTFKYYRSLAAVLMKHLEELPYSEHKLYSSLCIMKQACHFGLVTKTWESTNYGFTEKTILEGLEHCNNDIRIVAFRLLCMVGNDKKYMPTKIEYELVLNFLYNNVNSDCTVLRQNMLTSLNNFLCHLNLSFVNLKKILTNEMEDLKYFCFKCLDFIINSLTVDGNYQRKITSIKLAHTVFNSLNQLLNKKQKERQQYNKTIIQMLEDEDQWLMCKKTVFSYLVKLLKDPSDDIRDNVAQLLFDHYSTQLRETECFNILIDDALKCMRSKFFFEISCGQTVFKLIIKLLLQQSQPEAIFKSVDDIFLFAYTELTNEYKLENGIVESIERGKQLHSFMSILQVVLEVCHENNSKVHLLNENTLELLDVLKGVTNQFIWEQETSTSSDFAKMSDMVEHIIHTSEHNLSVKKDHTKISGLHQMVLNCLWLNVKGSCELSAMIIKYQKEGTQVDICEKALDIISHVLETCRHKGAIEAAGTFMGQSIQHLTSLSEGLELSKLPLAFLKNKLNDLISEAARMASVTRRGAGLSIMVHRIVSSDTKKEKPLFHYFMKTILDTCNNADDMPKELARVENIDNEKDLPKAIYIHFLTRIVTDSSLASEMMFYSAELAELAFSNLTSSHWQIRNAALQLYGALIQKLIGQKKASGTDEETIATVACDELRTHSPKLWLYIQKQLNNKVYDDKLQYHSNLVPILNMLASTARRYNFSSDLLEQKQVDTEILHNLLLLLDSPIHTVRRLTAKCIFNIYSFDVIYNSLMSHECGSENYLHGSLMLIANCYKLYMNSNFKSEFVNLQNKYSTIFNAKKHSYMSKEIFEDMFYEGDATINNIQLTLSELNKNIYAPGVFLWANKRFRKYFQTAAWNVIPEVLKVILNQTDVESLCELLLDKIMKTNDIPDENVLELTNIMLLFKGKFDSSVVWKVLYQLSLKLNETQAALVCTEIYEVYEYMNVQKVSYKMRYMIPFAARLIALGVQASKVLIISKVIDSLTNPSITDVDMRYIAAMANNELANVFRMLPEEAKIIALKSVLILLQDEDEDIRVMSADFYRRVIPLKVLIQPYVCWLKILDPQFLSTVLTKPSIQIVSKELTEYLLKVTSSKTVDEYNPFANDSSNIYMEVTVFKPLIDNLKNV</sequence>
<keyword evidence="3" id="KW-0175">Coiled coil</keyword>
<dbReference type="PANTHER" id="PTHR14387">
    <property type="entry name" value="THADA/DEATH RECEPTOR INTERACTING PROTEIN"/>
    <property type="match status" value="1"/>
</dbReference>
<evidence type="ECO:0000256" key="3">
    <source>
        <dbReference type="SAM" id="Coils"/>
    </source>
</evidence>
<gene>
    <name evidence="7" type="ORF">g.2796</name>
</gene>
<evidence type="ECO:0000256" key="2">
    <source>
        <dbReference type="ARBA" id="ARBA00022694"/>
    </source>
</evidence>
<feature type="non-terminal residue" evidence="7">
    <location>
        <position position="1"/>
    </location>
</feature>
<dbReference type="Pfam" id="PF10350">
    <property type="entry name" value="DUF2428"/>
    <property type="match status" value="1"/>
</dbReference>
<feature type="domain" description="tRNA (32-2'-O)-methyltransferase regulator THADA-like C-terminal TPR repeats region" evidence="6">
    <location>
        <begin position="817"/>
        <end position="968"/>
    </location>
</feature>
<dbReference type="Gene3D" id="1.25.10.10">
    <property type="entry name" value="Leucine-rich Repeat Variant"/>
    <property type="match status" value="1"/>
</dbReference>
<protein>
    <submittedName>
        <fullName evidence="7">Uncharacterized protein</fullName>
    </submittedName>
</protein>
<dbReference type="PANTHER" id="PTHR14387:SF0">
    <property type="entry name" value="DUF2428 DOMAIN-CONTAINING PROTEIN"/>
    <property type="match status" value="1"/>
</dbReference>
<comment type="similarity">
    <text evidence="1">Belongs to the THADA family.</text>
</comment>
<organism evidence="7">
    <name type="scientific">Pectinophora gossypiella</name>
    <name type="common">Cotton pink bollworm</name>
    <name type="synonym">Depressaria gossypiella</name>
    <dbReference type="NCBI Taxonomy" id="13191"/>
    <lineage>
        <taxon>Eukaryota</taxon>
        <taxon>Metazoa</taxon>
        <taxon>Ecdysozoa</taxon>
        <taxon>Arthropoda</taxon>
        <taxon>Hexapoda</taxon>
        <taxon>Insecta</taxon>
        <taxon>Pterygota</taxon>
        <taxon>Neoptera</taxon>
        <taxon>Endopterygota</taxon>
        <taxon>Lepidoptera</taxon>
        <taxon>Glossata</taxon>
        <taxon>Ditrysia</taxon>
        <taxon>Gelechioidea</taxon>
        <taxon>Gelechiidae</taxon>
        <taxon>Apatetrinae</taxon>
        <taxon>Pectinophora</taxon>
    </lineage>
</organism>
<dbReference type="InterPro" id="IPR051954">
    <property type="entry name" value="tRNA_methyltransferase_THADA"/>
</dbReference>
<dbReference type="SUPFAM" id="SSF48371">
    <property type="entry name" value="ARM repeat"/>
    <property type="match status" value="2"/>
</dbReference>
<feature type="coiled-coil region" evidence="3">
    <location>
        <begin position="374"/>
        <end position="401"/>
    </location>
</feature>
<dbReference type="OrthoDB" id="6614653at2759"/>
<feature type="domain" description="tRNA (32-2'-O)-methyltransferase regulator THADA-like TPR repeats region" evidence="5">
    <location>
        <begin position="183"/>
        <end position="388"/>
    </location>
</feature>
<feature type="domain" description="DUF2428" evidence="4">
    <location>
        <begin position="558"/>
        <end position="815"/>
    </location>
</feature>
<evidence type="ECO:0000259" key="4">
    <source>
        <dbReference type="Pfam" id="PF10350"/>
    </source>
</evidence>
<evidence type="ECO:0000259" key="5">
    <source>
        <dbReference type="Pfam" id="PF25150"/>
    </source>
</evidence>
<dbReference type="InterPro" id="IPR056842">
    <property type="entry name" value="THADA-like_TPR_C"/>
</dbReference>
<name>A0A1E1WDS0_PECGO</name>